<proteinExistence type="predicted"/>
<keyword evidence="3" id="KW-1185">Reference proteome</keyword>
<organism evidence="2 3">
    <name type="scientific">Drosophila busckii</name>
    <name type="common">Fruit fly</name>
    <dbReference type="NCBI Taxonomy" id="30019"/>
    <lineage>
        <taxon>Eukaryota</taxon>
        <taxon>Metazoa</taxon>
        <taxon>Ecdysozoa</taxon>
        <taxon>Arthropoda</taxon>
        <taxon>Hexapoda</taxon>
        <taxon>Insecta</taxon>
        <taxon>Pterygota</taxon>
        <taxon>Neoptera</taxon>
        <taxon>Endopterygota</taxon>
        <taxon>Diptera</taxon>
        <taxon>Brachycera</taxon>
        <taxon>Muscomorpha</taxon>
        <taxon>Ephydroidea</taxon>
        <taxon>Drosophilidae</taxon>
        <taxon>Drosophila</taxon>
    </lineage>
</organism>
<dbReference type="EMBL" id="CP012528">
    <property type="protein sequence ID" value="ALC48933.1"/>
    <property type="molecule type" value="Genomic_DNA"/>
</dbReference>
<reference evidence="2 3" key="1">
    <citation type="submission" date="2015-08" db="EMBL/GenBank/DDBJ databases">
        <title>Ancestral chromatin configuration constrains chromatin evolution on differentiating sex chromosomes in Drosophila.</title>
        <authorList>
            <person name="Zhou Q."/>
            <person name="Bachtrog D."/>
        </authorList>
    </citation>
    <scope>NUCLEOTIDE SEQUENCE [LARGE SCALE GENOMIC DNA]</scope>
    <source>
        <tissue evidence="2">Whole larvae</tissue>
    </source>
</reference>
<evidence type="ECO:0000256" key="1">
    <source>
        <dbReference type="SAM" id="MobiDB-lite"/>
    </source>
</evidence>
<evidence type="ECO:0000313" key="2">
    <source>
        <dbReference type="EMBL" id="ALC48933.1"/>
    </source>
</evidence>
<protein>
    <submittedName>
        <fullName evidence="2">Maker313</fullName>
    </submittedName>
</protein>
<sequence>MSGRNLNTNDANTNIVDQMQSQSEDLDDQPGPSRRSANAEMKSRFGNGSAKEQIRGLLAKLKSFSWPFGARTKPCAESLSNTLAHDPTKVALVKRPGTALSQGKERKRRIAQLKAMREKMSASKDEKGATFHALRQCLCTEVDGKIYKL</sequence>
<dbReference type="Proteomes" id="UP000494163">
    <property type="component" value="Chromosome X"/>
</dbReference>
<feature type="region of interest" description="Disordered" evidence="1">
    <location>
        <begin position="1"/>
        <end position="49"/>
    </location>
</feature>
<gene>
    <name evidence="2" type="ORF">Dbus_chrXg789</name>
</gene>
<name>A0A0M3QZ77_DROBS</name>
<evidence type="ECO:0000313" key="3">
    <source>
        <dbReference type="Proteomes" id="UP000494163"/>
    </source>
</evidence>
<feature type="compositionally biased region" description="Polar residues" evidence="1">
    <location>
        <begin position="1"/>
        <end position="23"/>
    </location>
</feature>
<dbReference type="AlphaFoldDB" id="A0A0M3QZ77"/>
<accession>A0A0M3QZ77</accession>